<sequence>MVRRWVHRFNHSGLQGLEAPMEAHRSTHRPQRHRVQ</sequence>
<proteinExistence type="predicted"/>
<comment type="caution">
    <text evidence="2">The sequence shown here is derived from an EMBL/GenBank/DDBJ whole genome shotgun (WGS) entry which is preliminary data.</text>
</comment>
<dbReference type="Proteomes" id="UP001142400">
    <property type="component" value="Unassembled WGS sequence"/>
</dbReference>
<name>A0A9X2M4K3_STRMQ</name>
<evidence type="ECO:0000256" key="1">
    <source>
        <dbReference type="SAM" id="MobiDB-lite"/>
    </source>
</evidence>
<gene>
    <name evidence="2" type="ORF">NQU54_42590</name>
</gene>
<dbReference type="EMBL" id="JANIIC010000082">
    <property type="protein sequence ID" value="MCQ8835531.1"/>
    <property type="molecule type" value="Genomic_DNA"/>
</dbReference>
<keyword evidence="3" id="KW-1185">Reference proteome</keyword>
<organism evidence="2 3">
    <name type="scientific">Streptomyces malaysiensis subsp. samsunensis</name>
    <dbReference type="NCBI Taxonomy" id="459658"/>
    <lineage>
        <taxon>Bacteria</taxon>
        <taxon>Bacillati</taxon>
        <taxon>Actinomycetota</taxon>
        <taxon>Actinomycetes</taxon>
        <taxon>Kitasatosporales</taxon>
        <taxon>Streptomycetaceae</taxon>
        <taxon>Streptomyces</taxon>
        <taxon>Streptomyces violaceusniger group</taxon>
    </lineage>
</organism>
<dbReference type="AlphaFoldDB" id="A0A9X2M4K3"/>
<evidence type="ECO:0000313" key="3">
    <source>
        <dbReference type="Proteomes" id="UP001142400"/>
    </source>
</evidence>
<feature type="compositionally biased region" description="Basic residues" evidence="1">
    <location>
        <begin position="26"/>
        <end position="36"/>
    </location>
</feature>
<protein>
    <recommendedName>
        <fullName evidence="4">Transposase</fullName>
    </recommendedName>
</protein>
<reference evidence="2" key="1">
    <citation type="submission" date="2022-06" db="EMBL/GenBank/DDBJ databases">
        <title>WGS of actinobacteria.</title>
        <authorList>
            <person name="Thawai C."/>
        </authorList>
    </citation>
    <scope>NUCLEOTIDE SEQUENCE</scope>
    <source>
        <strain evidence="2">DSM 42010</strain>
    </source>
</reference>
<accession>A0A9X2M4K3</accession>
<evidence type="ECO:0008006" key="4">
    <source>
        <dbReference type="Google" id="ProtNLM"/>
    </source>
</evidence>
<evidence type="ECO:0000313" key="2">
    <source>
        <dbReference type="EMBL" id="MCQ8835531.1"/>
    </source>
</evidence>
<feature type="region of interest" description="Disordered" evidence="1">
    <location>
        <begin position="13"/>
        <end position="36"/>
    </location>
</feature>